<dbReference type="InterPro" id="IPR005501">
    <property type="entry name" value="LamB/YcsF/PxpA-like"/>
</dbReference>
<dbReference type="NCBIfam" id="NF003816">
    <property type="entry name" value="PRK05406.1-5"/>
    <property type="match status" value="1"/>
</dbReference>
<dbReference type="AlphaFoldDB" id="A0A9P2WQ89"/>
<dbReference type="HAMAP" id="MF_00691">
    <property type="entry name" value="PxpA"/>
    <property type="match status" value="1"/>
</dbReference>
<keyword evidence="1" id="KW-0378">Hydrolase</keyword>
<organism evidence="2 3">
    <name type="scientific">Thermobifida fusca TM51</name>
    <dbReference type="NCBI Taxonomy" id="1169414"/>
    <lineage>
        <taxon>Bacteria</taxon>
        <taxon>Bacillati</taxon>
        <taxon>Actinomycetota</taxon>
        <taxon>Actinomycetes</taxon>
        <taxon>Streptosporangiales</taxon>
        <taxon>Nocardiopsidaceae</taxon>
        <taxon>Thermobifida</taxon>
    </lineage>
</organism>
<dbReference type="Pfam" id="PF03746">
    <property type="entry name" value="LamB_YcsF"/>
    <property type="match status" value="1"/>
</dbReference>
<dbReference type="CDD" id="cd10787">
    <property type="entry name" value="LamB_YcsF_like"/>
    <property type="match status" value="1"/>
</dbReference>
<protein>
    <recommendedName>
        <fullName evidence="1">5-oxoprolinase subunit A</fullName>
        <shortName evidence="1">5-OPase subunit A</shortName>
        <ecNumber evidence="1">3.5.2.9</ecNumber>
    </recommendedName>
    <alternativeName>
        <fullName evidence="1">5-oxoprolinase (ATP-hydrolyzing) subunit A</fullName>
    </alternativeName>
</protein>
<reference evidence="2 3" key="1">
    <citation type="journal article" date="2013" name="Genome Announc.">
        <title>Draft Genome Sequence of the Lignocellulose Decomposer Thermobifida fusca Strain TM51.</title>
        <authorList>
            <person name="Toth A."/>
            <person name="Barna T."/>
            <person name="Nagy I."/>
            <person name="Horvath B."/>
            <person name="Nagy I."/>
            <person name="Tancsics A."/>
            <person name="Kriszt B."/>
            <person name="Baka E."/>
            <person name="Fekete C."/>
            <person name="Kukolya J."/>
        </authorList>
    </citation>
    <scope>NUCLEOTIDE SEQUENCE [LARGE SCALE GENOMIC DNA]</scope>
    <source>
        <strain evidence="2 3">TM51</strain>
    </source>
</reference>
<comment type="function">
    <text evidence="1">Catalyzes the cleavage of 5-oxoproline to form L-glutamate coupled to the hydrolysis of ATP to ADP and inorganic phosphate.</text>
</comment>
<comment type="subunit">
    <text evidence="1">Forms a complex composed of PxpA, PxpB and PxpC.</text>
</comment>
<accession>A0A9P2WQ89</accession>
<dbReference type="SUPFAM" id="SSF88713">
    <property type="entry name" value="Glycoside hydrolase/deacetylase"/>
    <property type="match status" value="1"/>
</dbReference>
<name>A0A9P2WQ89_THEFU</name>
<comment type="catalytic activity">
    <reaction evidence="1">
        <text>5-oxo-L-proline + ATP + 2 H2O = L-glutamate + ADP + phosphate + H(+)</text>
        <dbReference type="Rhea" id="RHEA:10348"/>
        <dbReference type="ChEBI" id="CHEBI:15377"/>
        <dbReference type="ChEBI" id="CHEBI:15378"/>
        <dbReference type="ChEBI" id="CHEBI:29985"/>
        <dbReference type="ChEBI" id="CHEBI:30616"/>
        <dbReference type="ChEBI" id="CHEBI:43474"/>
        <dbReference type="ChEBI" id="CHEBI:58402"/>
        <dbReference type="ChEBI" id="CHEBI:456216"/>
        <dbReference type="EC" id="3.5.2.9"/>
    </reaction>
</comment>
<dbReference type="GO" id="GO:0005975">
    <property type="term" value="P:carbohydrate metabolic process"/>
    <property type="evidence" value="ECO:0007669"/>
    <property type="project" value="InterPro"/>
</dbReference>
<evidence type="ECO:0000313" key="3">
    <source>
        <dbReference type="Proteomes" id="UP000014184"/>
    </source>
</evidence>
<dbReference type="PANTHER" id="PTHR30292">
    <property type="entry name" value="UNCHARACTERIZED PROTEIN YBGL-RELATED"/>
    <property type="match status" value="1"/>
</dbReference>
<sequence>MHIDLNSDLGESFGRWELGDDEALLSVVTSANVACGFHAGDPLVLRRVCEQAARRGVVIGAQVGYRDLVGFGRRFIEVSPDELVNDVIYQIGALDALARVAGERVRYVKPHGALYNAIVHHEDQARAVVEAVRLYDPDLAVLGLPGSLWLTLAEKAGLRVVREAFADRAYTPEGTLVPRRHPGAVLHSPEEIAERCLRIANGDPIPAIDGTPIRITADSLCVHGDTPDAVRVAEQVAQRLSNAGINLKAFAHHR</sequence>
<keyword evidence="3" id="KW-1185">Reference proteome</keyword>
<dbReference type="GO" id="GO:0005524">
    <property type="term" value="F:ATP binding"/>
    <property type="evidence" value="ECO:0007669"/>
    <property type="project" value="UniProtKB-UniRule"/>
</dbReference>
<dbReference type="RefSeq" id="WP_011292393.1">
    <property type="nucleotide sequence ID" value="NZ_AOSG01000055.1"/>
</dbReference>
<dbReference type="Proteomes" id="UP000014184">
    <property type="component" value="Unassembled WGS sequence"/>
</dbReference>
<proteinExistence type="inferred from homology"/>
<comment type="similarity">
    <text evidence="1">Belongs to the LamB/PxpA family.</text>
</comment>
<evidence type="ECO:0000313" key="2">
    <source>
        <dbReference type="EMBL" id="EOR70935.1"/>
    </source>
</evidence>
<dbReference type="InterPro" id="IPR011330">
    <property type="entry name" value="Glyco_hydro/deAcase_b/a-brl"/>
</dbReference>
<keyword evidence="1" id="KW-0547">Nucleotide-binding</keyword>
<evidence type="ECO:0000256" key="1">
    <source>
        <dbReference type="HAMAP-Rule" id="MF_00691"/>
    </source>
</evidence>
<dbReference type="EC" id="3.5.2.9" evidence="1"/>
<dbReference type="GO" id="GO:0017168">
    <property type="term" value="F:5-oxoprolinase (ATP-hydrolyzing) activity"/>
    <property type="evidence" value="ECO:0007669"/>
    <property type="project" value="UniProtKB-UniRule"/>
</dbReference>
<dbReference type="EMBL" id="AOSG01000055">
    <property type="protein sequence ID" value="EOR70935.1"/>
    <property type="molecule type" value="Genomic_DNA"/>
</dbReference>
<gene>
    <name evidence="1" type="primary">pxpA</name>
    <name evidence="2" type="ORF">TM51_10136</name>
</gene>
<keyword evidence="1" id="KW-0067">ATP-binding</keyword>
<dbReference type="PANTHER" id="PTHR30292:SF0">
    <property type="entry name" value="5-OXOPROLINASE SUBUNIT A"/>
    <property type="match status" value="1"/>
</dbReference>
<comment type="caution">
    <text evidence="2">The sequence shown here is derived from an EMBL/GenBank/DDBJ whole genome shotgun (WGS) entry which is preliminary data.</text>
</comment>
<dbReference type="NCBIfam" id="NF003814">
    <property type="entry name" value="PRK05406.1-3"/>
    <property type="match status" value="1"/>
</dbReference>
<dbReference type="Gene3D" id="3.20.20.370">
    <property type="entry name" value="Glycoside hydrolase/deacetylase"/>
    <property type="match status" value="1"/>
</dbReference>